<feature type="domain" description="HTH cro/C1-type" evidence="3">
    <location>
        <begin position="7"/>
        <end position="61"/>
    </location>
</feature>
<dbReference type="Proteomes" id="UP000712673">
    <property type="component" value="Unassembled WGS sequence"/>
</dbReference>
<evidence type="ECO:0000259" key="3">
    <source>
        <dbReference type="PROSITE" id="PS50943"/>
    </source>
</evidence>
<dbReference type="NCBIfam" id="NF041951">
    <property type="entry name" value="phage_RstR"/>
    <property type="match status" value="1"/>
</dbReference>
<dbReference type="InterPro" id="IPR001387">
    <property type="entry name" value="Cro/C1-type_HTH"/>
</dbReference>
<protein>
    <submittedName>
        <fullName evidence="4">Helix-turn-helix transcriptional regulator</fullName>
    </submittedName>
</protein>
<evidence type="ECO:0000256" key="1">
    <source>
        <dbReference type="ARBA" id="ARBA00023125"/>
    </source>
</evidence>
<name>A0A938B1C6_UNCTE</name>
<gene>
    <name evidence="4" type="ORF">FJZ47_03885</name>
</gene>
<evidence type="ECO:0000256" key="2">
    <source>
        <dbReference type="SAM" id="MobiDB-lite"/>
    </source>
</evidence>
<keyword evidence="1" id="KW-0238">DNA-binding</keyword>
<dbReference type="SUPFAM" id="SSF47413">
    <property type="entry name" value="lambda repressor-like DNA-binding domains"/>
    <property type="match status" value="1"/>
</dbReference>
<sequence length="170" mass="19298">MSLAKKIVQLRKERNLTQKELARIVGVHFSHMSRYERGLSLPSIDVIKKLAQMFHVSADYLLFDDAQAMVRGNIADQELLQQFERLSRMSEREKNAVKTILEAVILKHHLEDILGVKHASPTADGEPARPDTTAGWHGKPAEADLFQDLEAAFDHAKRPGLPRRRSTQRV</sequence>
<dbReference type="Pfam" id="PF01381">
    <property type="entry name" value="HTH_3"/>
    <property type="match status" value="1"/>
</dbReference>
<evidence type="ECO:0000313" key="5">
    <source>
        <dbReference type="Proteomes" id="UP000712673"/>
    </source>
</evidence>
<dbReference type="PROSITE" id="PS50943">
    <property type="entry name" value="HTH_CROC1"/>
    <property type="match status" value="1"/>
</dbReference>
<organism evidence="4 5">
    <name type="scientific">Tectimicrobiota bacterium</name>
    <dbReference type="NCBI Taxonomy" id="2528274"/>
    <lineage>
        <taxon>Bacteria</taxon>
        <taxon>Pseudomonadati</taxon>
        <taxon>Nitrospinota/Tectimicrobiota group</taxon>
        <taxon>Candidatus Tectimicrobiota</taxon>
    </lineage>
</organism>
<accession>A0A938B1C6</accession>
<dbReference type="GO" id="GO:0003677">
    <property type="term" value="F:DNA binding"/>
    <property type="evidence" value="ECO:0007669"/>
    <property type="project" value="UniProtKB-KW"/>
</dbReference>
<dbReference type="PANTHER" id="PTHR46558">
    <property type="entry name" value="TRACRIPTIONAL REGULATORY PROTEIN-RELATED-RELATED"/>
    <property type="match status" value="1"/>
</dbReference>
<dbReference type="AlphaFoldDB" id="A0A938B1C6"/>
<dbReference type="InterPro" id="IPR049639">
    <property type="entry name" value="RstR"/>
</dbReference>
<dbReference type="PANTHER" id="PTHR46558:SF11">
    <property type="entry name" value="HTH-TYPE TRANSCRIPTIONAL REGULATOR XRE"/>
    <property type="match status" value="1"/>
</dbReference>
<evidence type="ECO:0000313" key="4">
    <source>
        <dbReference type="EMBL" id="MBM3222931.1"/>
    </source>
</evidence>
<dbReference type="SMART" id="SM00530">
    <property type="entry name" value="HTH_XRE"/>
    <property type="match status" value="1"/>
</dbReference>
<dbReference type="CDD" id="cd00093">
    <property type="entry name" value="HTH_XRE"/>
    <property type="match status" value="1"/>
</dbReference>
<comment type="caution">
    <text evidence="4">The sequence shown here is derived from an EMBL/GenBank/DDBJ whole genome shotgun (WGS) entry which is preliminary data.</text>
</comment>
<dbReference type="InterPro" id="IPR010982">
    <property type="entry name" value="Lambda_DNA-bd_dom_sf"/>
</dbReference>
<proteinExistence type="predicted"/>
<dbReference type="EMBL" id="VGLS01000072">
    <property type="protein sequence ID" value="MBM3222931.1"/>
    <property type="molecule type" value="Genomic_DNA"/>
</dbReference>
<dbReference type="Gene3D" id="1.10.260.40">
    <property type="entry name" value="lambda repressor-like DNA-binding domains"/>
    <property type="match status" value="1"/>
</dbReference>
<feature type="region of interest" description="Disordered" evidence="2">
    <location>
        <begin position="119"/>
        <end position="140"/>
    </location>
</feature>
<reference evidence="4" key="1">
    <citation type="submission" date="2019-03" db="EMBL/GenBank/DDBJ databases">
        <title>Lake Tanganyika Metagenome-Assembled Genomes (MAGs).</title>
        <authorList>
            <person name="Tran P."/>
        </authorList>
    </citation>
    <scope>NUCLEOTIDE SEQUENCE</scope>
    <source>
        <strain evidence="4">K_DeepCast_65m_m2_066</strain>
    </source>
</reference>